<dbReference type="AlphaFoldDB" id="A0A1V3C5R9"/>
<dbReference type="Pfam" id="PF26312">
    <property type="entry name" value="DUF8083"/>
    <property type="match status" value="1"/>
</dbReference>
<dbReference type="STRING" id="501010.NOSIN_19935"/>
<dbReference type="OrthoDB" id="4961314at2"/>
<dbReference type="RefSeq" id="WP_077692252.1">
    <property type="nucleotide sequence ID" value="NZ_MCOK01000001.1"/>
</dbReference>
<evidence type="ECO:0000259" key="1">
    <source>
        <dbReference type="Pfam" id="PF26312"/>
    </source>
</evidence>
<comment type="caution">
    <text evidence="2">The sequence shown here is derived from an EMBL/GenBank/DDBJ whole genome shotgun (WGS) entry which is preliminary data.</text>
</comment>
<name>A0A1V3C5R9_9ACTN</name>
<reference evidence="3" key="1">
    <citation type="submission" date="2016-08" db="EMBL/GenBank/DDBJ databases">
        <authorList>
            <person name="Tokovenko B."/>
            <person name="Kalinowski J."/>
        </authorList>
    </citation>
    <scope>NUCLEOTIDE SEQUENCE [LARGE SCALE GENOMIC DNA]</scope>
    <source>
        <strain evidence="3">UTMC102</strain>
    </source>
</reference>
<evidence type="ECO:0000313" key="2">
    <source>
        <dbReference type="EMBL" id="OOC55819.1"/>
    </source>
</evidence>
<dbReference type="InterPro" id="IPR058396">
    <property type="entry name" value="DUF8083"/>
</dbReference>
<accession>A0A1V3C5R9</accession>
<sequence length="283" mass="32486">MCHDAFVLPYTAYLRVYQPIHSFSPCDRSYWEEYAASPDRPRRINALAAEHAESLRRLVTTPPVVAPAEESRNAYLRRVNERLYVCPWQTRLRSWRAFTEFTDTMPVAVSGAFVPDPEAERTEEHYREWRDSGSLTRPGILSSNWTIPVPWFVPFQPQERCLVLSSNSTRTLLYLTRTSLATRRLEHTLAVLREHIGQRGVSASTENLADWLSLTAHPDSLLELDYGGLPHLLDDDHLSEDHSVAEVSGAVEALVTGEVERVLELRERLTRRWRSVRALEHAN</sequence>
<proteinExistence type="predicted"/>
<keyword evidence="3" id="KW-1185">Reference proteome</keyword>
<gene>
    <name evidence="2" type="ORF">NOSIN_19935</name>
</gene>
<feature type="domain" description="DUF8083" evidence="1">
    <location>
        <begin position="10"/>
        <end position="280"/>
    </location>
</feature>
<evidence type="ECO:0000313" key="3">
    <source>
        <dbReference type="Proteomes" id="UP000189004"/>
    </source>
</evidence>
<dbReference type="EMBL" id="MCOK01000001">
    <property type="protein sequence ID" value="OOC55819.1"/>
    <property type="molecule type" value="Genomic_DNA"/>
</dbReference>
<protein>
    <recommendedName>
        <fullName evidence="1">DUF8083 domain-containing protein</fullName>
    </recommendedName>
</protein>
<organism evidence="2 3">
    <name type="scientific">Nocardiopsis sinuspersici</name>
    <dbReference type="NCBI Taxonomy" id="501010"/>
    <lineage>
        <taxon>Bacteria</taxon>
        <taxon>Bacillati</taxon>
        <taxon>Actinomycetota</taxon>
        <taxon>Actinomycetes</taxon>
        <taxon>Streptosporangiales</taxon>
        <taxon>Nocardiopsidaceae</taxon>
        <taxon>Nocardiopsis</taxon>
    </lineage>
</organism>
<dbReference type="Proteomes" id="UP000189004">
    <property type="component" value="Unassembled WGS sequence"/>
</dbReference>